<dbReference type="InterPro" id="IPR036390">
    <property type="entry name" value="WH_DNA-bd_sf"/>
</dbReference>
<dbReference type="KEGG" id="sari:H5J25_14575"/>
<dbReference type="InterPro" id="IPR036388">
    <property type="entry name" value="WH-like_DNA-bd_sf"/>
</dbReference>
<evidence type="ECO:0000256" key="2">
    <source>
        <dbReference type="ARBA" id="ARBA00023125"/>
    </source>
</evidence>
<sequence length="251" mass="28105">MRDRTHHIDLLLRKLALLERLDDQEQAAIAGLPFELENVPAHRMLIREGSQVTHCSLLVRGFACRHKMARTGKRQIVAFHMAGDMMDLQHALLSRADHNLQMITDGTVGTVPIKAMKAVCRDFPRIAEAFAKDALIDASIFREWVLNVGGRDAKTRVAHMLCEFVARREAMGISPVEAMRLPMTQEQIGDATGLTAVHVNRMLRLLSEEGAFRHEGRELVISDWPMLKAVADFDAAYLHGLAHEPQSANAF</sequence>
<evidence type="ECO:0000256" key="3">
    <source>
        <dbReference type="ARBA" id="ARBA00023163"/>
    </source>
</evidence>
<organism evidence="5 6">
    <name type="scientific">Sphingomonas aliaeris</name>
    <dbReference type="NCBI Taxonomy" id="2759526"/>
    <lineage>
        <taxon>Bacteria</taxon>
        <taxon>Pseudomonadati</taxon>
        <taxon>Pseudomonadota</taxon>
        <taxon>Alphaproteobacteria</taxon>
        <taxon>Sphingomonadales</taxon>
        <taxon>Sphingomonadaceae</taxon>
        <taxon>Sphingomonas</taxon>
    </lineage>
</organism>
<evidence type="ECO:0000259" key="4">
    <source>
        <dbReference type="PROSITE" id="PS51063"/>
    </source>
</evidence>
<evidence type="ECO:0000256" key="1">
    <source>
        <dbReference type="ARBA" id="ARBA00023015"/>
    </source>
</evidence>
<keyword evidence="6" id="KW-1185">Reference proteome</keyword>
<dbReference type="EMBL" id="CP061035">
    <property type="protein sequence ID" value="QQV76645.1"/>
    <property type="molecule type" value="Genomic_DNA"/>
</dbReference>
<gene>
    <name evidence="5" type="ORF">H5J25_14575</name>
</gene>
<dbReference type="Pfam" id="PF00027">
    <property type="entry name" value="cNMP_binding"/>
    <property type="match status" value="1"/>
</dbReference>
<keyword evidence="1" id="KW-0805">Transcription regulation</keyword>
<dbReference type="InterPro" id="IPR014710">
    <property type="entry name" value="RmlC-like_jellyroll"/>
</dbReference>
<dbReference type="Pfam" id="PF13545">
    <property type="entry name" value="HTH_Crp_2"/>
    <property type="match status" value="1"/>
</dbReference>
<name>A0A974S430_9SPHN</name>
<evidence type="ECO:0000313" key="6">
    <source>
        <dbReference type="Proteomes" id="UP000595894"/>
    </source>
</evidence>
<dbReference type="InterPro" id="IPR012318">
    <property type="entry name" value="HTH_CRP"/>
</dbReference>
<dbReference type="PROSITE" id="PS51063">
    <property type="entry name" value="HTH_CRP_2"/>
    <property type="match status" value="1"/>
</dbReference>
<proteinExistence type="predicted"/>
<dbReference type="Gene3D" id="1.10.10.10">
    <property type="entry name" value="Winged helix-like DNA-binding domain superfamily/Winged helix DNA-binding domain"/>
    <property type="match status" value="1"/>
</dbReference>
<protein>
    <submittedName>
        <fullName evidence="5">Crp/Fnr family transcriptional regulator</fullName>
    </submittedName>
</protein>
<keyword evidence="2" id="KW-0238">DNA-binding</keyword>
<dbReference type="AlphaFoldDB" id="A0A974S430"/>
<evidence type="ECO:0000313" key="5">
    <source>
        <dbReference type="EMBL" id="QQV76645.1"/>
    </source>
</evidence>
<dbReference type="GO" id="GO:0006355">
    <property type="term" value="P:regulation of DNA-templated transcription"/>
    <property type="evidence" value="ECO:0007669"/>
    <property type="project" value="InterPro"/>
</dbReference>
<dbReference type="SUPFAM" id="SSF46785">
    <property type="entry name" value="Winged helix' DNA-binding domain"/>
    <property type="match status" value="1"/>
</dbReference>
<dbReference type="Gene3D" id="2.60.120.10">
    <property type="entry name" value="Jelly Rolls"/>
    <property type="match status" value="1"/>
</dbReference>
<reference evidence="6" key="1">
    <citation type="submission" date="2020-09" db="EMBL/GenBank/DDBJ databases">
        <title>Sphingomonas sp., a new species isolated from pork steak.</title>
        <authorList>
            <person name="Heidler von Heilborn D."/>
        </authorList>
    </citation>
    <scope>NUCLEOTIDE SEQUENCE [LARGE SCALE GENOMIC DNA]</scope>
</reference>
<dbReference type="InterPro" id="IPR000595">
    <property type="entry name" value="cNMP-bd_dom"/>
</dbReference>
<dbReference type="CDD" id="cd00038">
    <property type="entry name" value="CAP_ED"/>
    <property type="match status" value="1"/>
</dbReference>
<dbReference type="Proteomes" id="UP000595894">
    <property type="component" value="Chromosome"/>
</dbReference>
<dbReference type="GO" id="GO:0003677">
    <property type="term" value="F:DNA binding"/>
    <property type="evidence" value="ECO:0007669"/>
    <property type="project" value="UniProtKB-KW"/>
</dbReference>
<dbReference type="InterPro" id="IPR018490">
    <property type="entry name" value="cNMP-bd_dom_sf"/>
</dbReference>
<keyword evidence="3" id="KW-0804">Transcription</keyword>
<feature type="domain" description="HTH crp-type" evidence="4">
    <location>
        <begin position="151"/>
        <end position="225"/>
    </location>
</feature>
<dbReference type="SUPFAM" id="SSF51206">
    <property type="entry name" value="cAMP-binding domain-like"/>
    <property type="match status" value="1"/>
</dbReference>
<accession>A0A974S430</accession>
<dbReference type="RefSeq" id="WP_202092190.1">
    <property type="nucleotide sequence ID" value="NZ_CP061035.1"/>
</dbReference>